<evidence type="ECO:0000313" key="3">
    <source>
        <dbReference type="Proteomes" id="UP001066276"/>
    </source>
</evidence>
<evidence type="ECO:0000256" key="1">
    <source>
        <dbReference type="SAM" id="MobiDB-lite"/>
    </source>
</evidence>
<feature type="compositionally biased region" description="Basic and acidic residues" evidence="1">
    <location>
        <begin position="86"/>
        <end position="95"/>
    </location>
</feature>
<dbReference type="Proteomes" id="UP001066276">
    <property type="component" value="Chromosome 4_1"/>
</dbReference>
<name>A0AAV7T843_PLEWA</name>
<dbReference type="EMBL" id="JANPWB010000007">
    <property type="protein sequence ID" value="KAJ1172825.1"/>
    <property type="molecule type" value="Genomic_DNA"/>
</dbReference>
<evidence type="ECO:0000313" key="2">
    <source>
        <dbReference type="EMBL" id="KAJ1172825.1"/>
    </source>
</evidence>
<sequence length="179" mass="19323">MPVPRTKSLVEGFGYTYKGFRLDKRIETGAYSSETDPCFPSPERFEGHCALLDSARLSCDTTLTSLTHRKSSSYSPLARTISSVDNEKHTRRDLLGDGEQDGGRVTQPRSVCSDQGNLPVLRQFSRGSELPSAVALRGKQCSGILATLCRLALLHLLPLFLGMTVPGLSGGAAQGKYCG</sequence>
<accession>A0AAV7T843</accession>
<gene>
    <name evidence="2" type="ORF">NDU88_004667</name>
</gene>
<comment type="caution">
    <text evidence="2">The sequence shown here is derived from an EMBL/GenBank/DDBJ whole genome shotgun (WGS) entry which is preliminary data.</text>
</comment>
<feature type="region of interest" description="Disordered" evidence="1">
    <location>
        <begin position="86"/>
        <end position="109"/>
    </location>
</feature>
<proteinExistence type="predicted"/>
<keyword evidence="3" id="KW-1185">Reference proteome</keyword>
<reference evidence="2" key="1">
    <citation type="journal article" date="2022" name="bioRxiv">
        <title>Sequencing and chromosome-scale assembly of the giantPleurodeles waltlgenome.</title>
        <authorList>
            <person name="Brown T."/>
            <person name="Elewa A."/>
            <person name="Iarovenko S."/>
            <person name="Subramanian E."/>
            <person name="Araus A.J."/>
            <person name="Petzold A."/>
            <person name="Susuki M."/>
            <person name="Suzuki K.-i.T."/>
            <person name="Hayashi T."/>
            <person name="Toyoda A."/>
            <person name="Oliveira C."/>
            <person name="Osipova E."/>
            <person name="Leigh N.D."/>
            <person name="Simon A."/>
            <person name="Yun M.H."/>
        </authorList>
    </citation>
    <scope>NUCLEOTIDE SEQUENCE</scope>
    <source>
        <strain evidence="2">20211129_DDA</strain>
        <tissue evidence="2">Liver</tissue>
    </source>
</reference>
<dbReference type="AlphaFoldDB" id="A0AAV7T843"/>
<protein>
    <submittedName>
        <fullName evidence="2">Uncharacterized protein</fullName>
    </submittedName>
</protein>
<organism evidence="2 3">
    <name type="scientific">Pleurodeles waltl</name>
    <name type="common">Iberian ribbed newt</name>
    <dbReference type="NCBI Taxonomy" id="8319"/>
    <lineage>
        <taxon>Eukaryota</taxon>
        <taxon>Metazoa</taxon>
        <taxon>Chordata</taxon>
        <taxon>Craniata</taxon>
        <taxon>Vertebrata</taxon>
        <taxon>Euteleostomi</taxon>
        <taxon>Amphibia</taxon>
        <taxon>Batrachia</taxon>
        <taxon>Caudata</taxon>
        <taxon>Salamandroidea</taxon>
        <taxon>Salamandridae</taxon>
        <taxon>Pleurodelinae</taxon>
        <taxon>Pleurodeles</taxon>
    </lineage>
</organism>